<dbReference type="InterPro" id="IPR005123">
    <property type="entry name" value="Oxoglu/Fe-dep_dioxygenase_dom"/>
</dbReference>
<dbReference type="Pfam" id="PF14226">
    <property type="entry name" value="DIOX_N"/>
    <property type="match status" value="1"/>
</dbReference>
<dbReference type="FunFam" id="2.60.120.330:FF:000006">
    <property type="entry name" value="2-oxoglutarate-Fe(II) type oxidoreductase hxnY"/>
    <property type="match status" value="1"/>
</dbReference>
<evidence type="ECO:0000256" key="4">
    <source>
        <dbReference type="RuleBase" id="RU003682"/>
    </source>
</evidence>
<sequence>MLVPTPMHTHTHTQIPILDASSCSCHLPFRSCSCPAYGPAHLFPPNSNCTTTSAHMHTPRRPFTRPEVLLSSLVSCVHHGLVTMSLPVIDIAPLYNDNKADLLRVAHAIDEACRTWGFFYITGHNIPKGRSEQLTEMANKFFALPQEEKLRINIEKTTNHRGYGMCAAEQLDPSNPGDWKETFDMGFHLPLDHPSVIAGKPLRGPNNHPTWVEGWTELMEQHYSDMQCLALLLLRALALALDINDDFFVSKFHEPLSVFRLIHYPALPDEKGRAVCGAHTDYGIVTLLYQDTVGGLQVQNLQGEWMDVPPIEGSYVVNIGDMMAMWSNGRYKSTLHRVLNHGVERISMPFFCEPNPETTISCLLNCFDEANPSKFPDVKAADWLLKRFKQTYAYRADDLKSQ</sequence>
<dbReference type="InterPro" id="IPR027443">
    <property type="entry name" value="IPNS-like_sf"/>
</dbReference>
<dbReference type="GO" id="GO:0016491">
    <property type="term" value="F:oxidoreductase activity"/>
    <property type="evidence" value="ECO:0007669"/>
    <property type="project" value="UniProtKB-KW"/>
</dbReference>
<keyword evidence="3 4" id="KW-0408">Iron</keyword>
<evidence type="ECO:0000256" key="1">
    <source>
        <dbReference type="ARBA" id="ARBA00022723"/>
    </source>
</evidence>
<dbReference type="EMBL" id="BLBS01000040">
    <property type="protein sequence ID" value="GET90282.1"/>
    <property type="molecule type" value="Genomic_DNA"/>
</dbReference>
<dbReference type="InterPro" id="IPR050231">
    <property type="entry name" value="Iron_ascorbate_oxido_reductase"/>
</dbReference>
<feature type="domain" description="Fe2OG dioxygenase" evidence="5">
    <location>
        <begin position="254"/>
        <end position="354"/>
    </location>
</feature>
<dbReference type="SUPFAM" id="SSF51197">
    <property type="entry name" value="Clavaminate synthase-like"/>
    <property type="match status" value="1"/>
</dbReference>
<dbReference type="VEuPathDB" id="TriTrypDB:LtaPh_2902600"/>
<dbReference type="Gene3D" id="2.60.120.330">
    <property type="entry name" value="B-lactam Antibiotic, Isopenicillin N Synthase, Chain"/>
    <property type="match status" value="1"/>
</dbReference>
<dbReference type="PROSITE" id="PS51471">
    <property type="entry name" value="FE2OG_OXY"/>
    <property type="match status" value="1"/>
</dbReference>
<evidence type="ECO:0000256" key="2">
    <source>
        <dbReference type="ARBA" id="ARBA00023002"/>
    </source>
</evidence>
<dbReference type="PRINTS" id="PR00682">
    <property type="entry name" value="IPNSYNTHASE"/>
</dbReference>
<dbReference type="InterPro" id="IPR026992">
    <property type="entry name" value="DIOX_N"/>
</dbReference>
<dbReference type="PANTHER" id="PTHR47990">
    <property type="entry name" value="2-OXOGLUTARATE (2OG) AND FE(II)-DEPENDENT OXYGENASE SUPERFAMILY PROTEIN-RELATED"/>
    <property type="match status" value="1"/>
</dbReference>
<evidence type="ECO:0000313" key="7">
    <source>
        <dbReference type="Proteomes" id="UP000419144"/>
    </source>
</evidence>
<protein>
    <submittedName>
        <fullName evidence="6">Oxidase-like protein</fullName>
    </submittedName>
</protein>
<dbReference type="InterPro" id="IPR044861">
    <property type="entry name" value="IPNS-like_FE2OG_OXY"/>
</dbReference>
<evidence type="ECO:0000256" key="3">
    <source>
        <dbReference type="ARBA" id="ARBA00023004"/>
    </source>
</evidence>
<gene>
    <name evidence="6" type="ORF">LtaPh_2902600</name>
</gene>
<dbReference type="Pfam" id="PF03171">
    <property type="entry name" value="2OG-FeII_Oxy"/>
    <property type="match status" value="1"/>
</dbReference>
<organism evidence="6 7">
    <name type="scientific">Leishmania tarentolae</name>
    <name type="common">Sauroleishmania tarentolae</name>
    <dbReference type="NCBI Taxonomy" id="5689"/>
    <lineage>
        <taxon>Eukaryota</taxon>
        <taxon>Discoba</taxon>
        <taxon>Euglenozoa</taxon>
        <taxon>Kinetoplastea</taxon>
        <taxon>Metakinetoplastina</taxon>
        <taxon>Trypanosomatida</taxon>
        <taxon>Trypanosomatidae</taxon>
        <taxon>Leishmaniinae</taxon>
        <taxon>Leishmania</taxon>
        <taxon>lizard Leishmania</taxon>
    </lineage>
</organism>
<keyword evidence="2 4" id="KW-0560">Oxidoreductase</keyword>
<dbReference type="GO" id="GO:0046872">
    <property type="term" value="F:metal ion binding"/>
    <property type="evidence" value="ECO:0007669"/>
    <property type="project" value="UniProtKB-KW"/>
</dbReference>
<accession>A0A640KLB5</accession>
<proteinExistence type="inferred from homology"/>
<reference evidence="6" key="1">
    <citation type="submission" date="2019-11" db="EMBL/GenBank/DDBJ databases">
        <title>Leishmania tarentolae CDS.</title>
        <authorList>
            <person name="Goto Y."/>
            <person name="Yamagishi J."/>
        </authorList>
    </citation>
    <scope>NUCLEOTIDE SEQUENCE [LARGE SCALE GENOMIC DNA]</scope>
    <source>
        <strain evidence="6">Parrot Tar II</strain>
    </source>
</reference>
<keyword evidence="1 4" id="KW-0479">Metal-binding</keyword>
<evidence type="ECO:0000313" key="6">
    <source>
        <dbReference type="EMBL" id="GET90282.1"/>
    </source>
</evidence>
<name>A0A640KLB5_LEITA</name>
<evidence type="ECO:0000259" key="5">
    <source>
        <dbReference type="PROSITE" id="PS51471"/>
    </source>
</evidence>
<dbReference type="OrthoDB" id="256265at2759"/>
<dbReference type="AlphaFoldDB" id="A0A640KLB5"/>
<keyword evidence="7" id="KW-1185">Reference proteome</keyword>
<comment type="similarity">
    <text evidence="4">Belongs to the iron/ascorbate-dependent oxidoreductase family.</text>
</comment>
<comment type="caution">
    <text evidence="6">The sequence shown here is derived from an EMBL/GenBank/DDBJ whole genome shotgun (WGS) entry which is preliminary data.</text>
</comment>
<dbReference type="Proteomes" id="UP000419144">
    <property type="component" value="Unassembled WGS sequence"/>
</dbReference>